<keyword evidence="1" id="KW-0677">Repeat</keyword>
<dbReference type="PANTHER" id="PTHR43828">
    <property type="entry name" value="ASPARAGINASE"/>
    <property type="match status" value="1"/>
</dbReference>
<keyword evidence="4" id="KW-1185">Reference proteome</keyword>
<dbReference type="EMBL" id="MU827309">
    <property type="protein sequence ID" value="KAJ7360471.1"/>
    <property type="molecule type" value="Genomic_DNA"/>
</dbReference>
<dbReference type="SUPFAM" id="SSF48403">
    <property type="entry name" value="Ankyrin repeat"/>
    <property type="match status" value="1"/>
</dbReference>
<feature type="compositionally biased region" description="Polar residues" evidence="2">
    <location>
        <begin position="255"/>
        <end position="268"/>
    </location>
</feature>
<dbReference type="GO" id="GO:0030907">
    <property type="term" value="C:MBF transcription complex"/>
    <property type="evidence" value="ECO:0007669"/>
    <property type="project" value="TreeGrafter"/>
</dbReference>
<dbReference type="AlphaFoldDB" id="A0A9W9YP19"/>
<dbReference type="SMART" id="SM00248">
    <property type="entry name" value="ANK"/>
    <property type="match status" value="5"/>
</dbReference>
<dbReference type="InterPro" id="IPR051642">
    <property type="entry name" value="SWI6-like"/>
</dbReference>
<dbReference type="GO" id="GO:0045944">
    <property type="term" value="P:positive regulation of transcription by RNA polymerase II"/>
    <property type="evidence" value="ECO:0007669"/>
    <property type="project" value="UniProtKB-ARBA"/>
</dbReference>
<dbReference type="Proteomes" id="UP001163046">
    <property type="component" value="Unassembled WGS sequence"/>
</dbReference>
<comment type="caution">
    <text evidence="3">The sequence shown here is derived from an EMBL/GenBank/DDBJ whole genome shotgun (WGS) entry which is preliminary data.</text>
</comment>
<accession>A0A9W9YP19</accession>
<proteinExistence type="predicted"/>
<dbReference type="InterPro" id="IPR036770">
    <property type="entry name" value="Ankyrin_rpt-contain_sf"/>
</dbReference>
<name>A0A9W9YP19_9CNID</name>
<dbReference type="OrthoDB" id="6718656at2759"/>
<reference evidence="3" key="1">
    <citation type="submission" date="2023-01" db="EMBL/GenBank/DDBJ databases">
        <title>Genome assembly of the deep-sea coral Lophelia pertusa.</title>
        <authorList>
            <person name="Herrera S."/>
            <person name="Cordes E."/>
        </authorList>
    </citation>
    <scope>NUCLEOTIDE SEQUENCE</scope>
    <source>
        <strain evidence="3">USNM1676648</strain>
        <tissue evidence="3">Polyp</tissue>
    </source>
</reference>
<evidence type="ECO:0000256" key="2">
    <source>
        <dbReference type="SAM" id="MobiDB-lite"/>
    </source>
</evidence>
<evidence type="ECO:0000313" key="3">
    <source>
        <dbReference type="EMBL" id="KAJ7360471.1"/>
    </source>
</evidence>
<feature type="region of interest" description="Disordered" evidence="2">
    <location>
        <begin position="320"/>
        <end position="498"/>
    </location>
</feature>
<feature type="region of interest" description="Disordered" evidence="2">
    <location>
        <begin position="255"/>
        <end position="307"/>
    </location>
</feature>
<dbReference type="InterPro" id="IPR002110">
    <property type="entry name" value="Ankyrin_rpt"/>
</dbReference>
<feature type="compositionally biased region" description="Acidic residues" evidence="2">
    <location>
        <begin position="467"/>
        <end position="491"/>
    </location>
</feature>
<protein>
    <submittedName>
        <fullName evidence="3">Uncharacterized protein</fullName>
    </submittedName>
</protein>
<dbReference type="Gene3D" id="1.25.40.20">
    <property type="entry name" value="Ankyrin repeat-containing domain"/>
    <property type="match status" value="1"/>
</dbReference>
<organism evidence="3 4">
    <name type="scientific">Desmophyllum pertusum</name>
    <dbReference type="NCBI Taxonomy" id="174260"/>
    <lineage>
        <taxon>Eukaryota</taxon>
        <taxon>Metazoa</taxon>
        <taxon>Cnidaria</taxon>
        <taxon>Anthozoa</taxon>
        <taxon>Hexacorallia</taxon>
        <taxon>Scleractinia</taxon>
        <taxon>Caryophylliina</taxon>
        <taxon>Caryophylliidae</taxon>
        <taxon>Desmophyllum</taxon>
    </lineage>
</organism>
<dbReference type="PANTHER" id="PTHR43828:SF3">
    <property type="entry name" value="CHROMO DOMAIN-CONTAINING PROTEIN"/>
    <property type="match status" value="1"/>
</dbReference>
<dbReference type="GO" id="GO:0033309">
    <property type="term" value="C:SBF transcription complex"/>
    <property type="evidence" value="ECO:0007669"/>
    <property type="project" value="TreeGrafter"/>
</dbReference>
<feature type="compositionally biased region" description="Polar residues" evidence="2">
    <location>
        <begin position="421"/>
        <end position="431"/>
    </location>
</feature>
<evidence type="ECO:0000313" key="4">
    <source>
        <dbReference type="Proteomes" id="UP001163046"/>
    </source>
</evidence>
<feature type="region of interest" description="Disordered" evidence="2">
    <location>
        <begin position="638"/>
        <end position="657"/>
    </location>
</feature>
<evidence type="ECO:0000256" key="1">
    <source>
        <dbReference type="ARBA" id="ARBA00022737"/>
    </source>
</evidence>
<gene>
    <name evidence="3" type="ORF">OS493_015572</name>
</gene>
<sequence>MARKTCTPFCDTRKNCPKHHDLLLAVIGCSDMRNKRGNLDEFEDTVKSFLKKGWKREDEIPDPVKNYRFPLLHWAGVLGKCKAMEWMLKNGFSATVRCSDTQETALHRCVLCLHYAKIRRLSEKIRQMVDMLKDCLPLQDKALQTPLHAAAIKLISGANSDFYEECLTQMVKKAVENPGKTADILNAQDQHGNTCLHYLAQNEIGFVALRAIVEGKGDMAIKNKKKLTPLDVANNKGSTRIIKILTAAAKKTQNSSRYDSNVYTTESPPESPVNDEDVDQTPQDDPSHIEDPESLPEDSSPKSMDTSALECLEECSFDTNTSADADVEASDGAPDVTEDQVTDIAPDCTMDDAPSGVTDDSCSDAHNAPSADEVPPGVTGDSCSGTDHAPSADEVPPGVTDDSCSDTHNAPSADVVPSGVTGDSCSGTDNAPSADEVPSGATEDAPTPPPSNSDTAEEVPPASYDELPCDDPDEDEPMSDDGDAIPSDEDDLPGRAECGHTGVQTAAIDPYSCIVHIKQEMMTEPFEIQPCEKCRQEAADASTSSSSSSELFQAITSNNLANSVVNLLKGAGLLANLTDMAEKTRTDDERLLTNKLEMVKDTNSELESGEKDIEEKNSNIEEKKRKIQEMMAEVEELKQEVKEKTDERETLFRKGKG</sequence>